<gene>
    <name evidence="1" type="ORF">J1N35_011581</name>
</gene>
<dbReference type="AlphaFoldDB" id="A0A9D3W3R5"/>
<reference evidence="1 2" key="1">
    <citation type="journal article" date="2021" name="Plant Biotechnol. J.">
        <title>Multi-omics assisted identification of the key and species-specific regulatory components of drought-tolerant mechanisms in Gossypium stocksii.</title>
        <authorList>
            <person name="Yu D."/>
            <person name="Ke L."/>
            <person name="Zhang D."/>
            <person name="Wu Y."/>
            <person name="Sun Y."/>
            <person name="Mei J."/>
            <person name="Sun J."/>
            <person name="Sun Y."/>
        </authorList>
    </citation>
    <scope>NUCLEOTIDE SEQUENCE [LARGE SCALE GENOMIC DNA]</scope>
    <source>
        <strain evidence="2">cv. E1</strain>
        <tissue evidence="1">Leaf</tissue>
    </source>
</reference>
<proteinExistence type="predicted"/>
<sequence length="89" mass="10159">NIDSIERDATKALSEVLAVQEIDIKPTDLTVEPTHLGKVIGAFSKFIRKEATGMWAIRSHGVRIKMIQKETSQNWGKLERELFANEMYQ</sequence>
<organism evidence="1 2">
    <name type="scientific">Gossypium stocksii</name>
    <dbReference type="NCBI Taxonomy" id="47602"/>
    <lineage>
        <taxon>Eukaryota</taxon>
        <taxon>Viridiplantae</taxon>
        <taxon>Streptophyta</taxon>
        <taxon>Embryophyta</taxon>
        <taxon>Tracheophyta</taxon>
        <taxon>Spermatophyta</taxon>
        <taxon>Magnoliopsida</taxon>
        <taxon>eudicotyledons</taxon>
        <taxon>Gunneridae</taxon>
        <taxon>Pentapetalae</taxon>
        <taxon>rosids</taxon>
        <taxon>malvids</taxon>
        <taxon>Malvales</taxon>
        <taxon>Malvaceae</taxon>
        <taxon>Malvoideae</taxon>
        <taxon>Gossypium</taxon>
    </lineage>
</organism>
<dbReference type="EMBL" id="JAIQCV010000004">
    <property type="protein sequence ID" value="KAH1107813.1"/>
    <property type="molecule type" value="Genomic_DNA"/>
</dbReference>
<dbReference type="Proteomes" id="UP000828251">
    <property type="component" value="Unassembled WGS sequence"/>
</dbReference>
<evidence type="ECO:0000313" key="1">
    <source>
        <dbReference type="EMBL" id="KAH1107813.1"/>
    </source>
</evidence>
<feature type="non-terminal residue" evidence="1">
    <location>
        <position position="1"/>
    </location>
</feature>
<comment type="caution">
    <text evidence="1">The sequence shown here is derived from an EMBL/GenBank/DDBJ whole genome shotgun (WGS) entry which is preliminary data.</text>
</comment>
<keyword evidence="2" id="KW-1185">Reference proteome</keyword>
<accession>A0A9D3W3R5</accession>
<dbReference type="OrthoDB" id="10419297at2759"/>
<name>A0A9D3W3R5_9ROSI</name>
<protein>
    <submittedName>
        <fullName evidence="1">Uncharacterized protein</fullName>
    </submittedName>
</protein>
<evidence type="ECO:0000313" key="2">
    <source>
        <dbReference type="Proteomes" id="UP000828251"/>
    </source>
</evidence>